<feature type="transmembrane region" description="Helical" evidence="7">
    <location>
        <begin position="7"/>
        <end position="24"/>
    </location>
</feature>
<evidence type="ECO:0000313" key="11">
    <source>
        <dbReference type="Proteomes" id="UP000005868"/>
    </source>
</evidence>
<dbReference type="eggNOG" id="COG2111">
    <property type="taxonomic scope" value="Bacteria"/>
</dbReference>
<keyword evidence="11" id="KW-1185">Reference proteome</keyword>
<reference evidence="11" key="1">
    <citation type="submission" date="2011-10" db="EMBL/GenBank/DDBJ databases">
        <title>The complete genome of chromosome of Thermovirga lienii DSM 17291.</title>
        <authorList>
            <consortium name="US DOE Joint Genome Institute (JGI-PGF)"/>
            <person name="Lucas S."/>
            <person name="Copeland A."/>
            <person name="Lapidus A."/>
            <person name="Glavina del Rio T."/>
            <person name="Dalin E."/>
            <person name="Tice H."/>
            <person name="Bruce D."/>
            <person name="Goodwin L."/>
            <person name="Pitluck S."/>
            <person name="Peters L."/>
            <person name="Mikhailova N."/>
            <person name="Saunders E."/>
            <person name="Kyrpides N."/>
            <person name="Mavromatis K."/>
            <person name="Ivanova N."/>
            <person name="Last F.I."/>
            <person name="Brettin T."/>
            <person name="Detter J.C."/>
            <person name="Han C."/>
            <person name="Larimer F."/>
            <person name="Land M."/>
            <person name="Hauser L."/>
            <person name="Markowitz V."/>
            <person name="Cheng J.-F."/>
            <person name="Hugenholtz P."/>
            <person name="Woyke T."/>
            <person name="Wu D."/>
            <person name="Spring S."/>
            <person name="Schroeder M."/>
            <person name="Brambilla E.-M."/>
            <person name="Klenk H.-P."/>
            <person name="Eisen J.A."/>
        </authorList>
    </citation>
    <scope>NUCLEOTIDE SEQUENCE [LARGE SCALE GENOMIC DNA]</scope>
    <source>
        <strain evidence="11">ATCC BAA-1197 / DSM 17291 / Cas60314</strain>
    </source>
</reference>
<dbReference type="PANTHER" id="PTHR33932:SF4">
    <property type="entry name" value="NA(+)_H(+) ANTIPORTER SUBUNIT B"/>
    <property type="match status" value="1"/>
</dbReference>
<sequence>MRLRDRLHDLVLLCLCLGMGWWLWEGVAAIDDPEYIIGPAAYYLVNTAKETGAVNVVAAILFDYRGIDTLGETTVIYTTVCGVAMLFSKSRYKKSSAGLSFIARRGISFVVPFLFMYGSAIILMGHLSPGGGFQGGAVFATITILFCIVFGSSFEASRISPKTKETIESLGGLLFVFIGGVGLLAGAGFLANTAAGFPRGQVGNFLSAGTIPLLNVAVGMKVGAGLSTIFYSMVKVLDLEFNEQLTEVMDNDKN</sequence>
<proteinExistence type="inferred from homology"/>
<feature type="transmembrane region" description="Helical" evidence="7">
    <location>
        <begin position="133"/>
        <end position="151"/>
    </location>
</feature>
<feature type="transmembrane region" description="Helical" evidence="7">
    <location>
        <begin position="172"/>
        <end position="191"/>
    </location>
</feature>
<dbReference type="HOGENOM" id="CLU_069132_3_0_0"/>
<dbReference type="Proteomes" id="UP000005868">
    <property type="component" value="Chromosome"/>
</dbReference>
<keyword evidence="5 7" id="KW-1133">Transmembrane helix</keyword>
<evidence type="ECO:0000256" key="7">
    <source>
        <dbReference type="SAM" id="Phobius"/>
    </source>
</evidence>
<evidence type="ECO:0000256" key="3">
    <source>
        <dbReference type="ARBA" id="ARBA00022475"/>
    </source>
</evidence>
<dbReference type="InterPro" id="IPR050622">
    <property type="entry name" value="CPA3_antiporter_subunitB"/>
</dbReference>
<keyword evidence="6 7" id="KW-0472">Membrane</keyword>
<evidence type="ECO:0000256" key="2">
    <source>
        <dbReference type="ARBA" id="ARBA00009425"/>
    </source>
</evidence>
<evidence type="ECO:0000256" key="4">
    <source>
        <dbReference type="ARBA" id="ARBA00022692"/>
    </source>
</evidence>
<keyword evidence="3" id="KW-1003">Cell membrane</keyword>
<feature type="transmembrane region" description="Helical" evidence="7">
    <location>
        <begin position="69"/>
        <end position="87"/>
    </location>
</feature>
<dbReference type="InterPro" id="IPR046806">
    <property type="entry name" value="MrpA_C/MbhE"/>
</dbReference>
<dbReference type="STRING" id="580340.Tlie_0477"/>
<feature type="domain" description="Na+/H+ antiporter MnhB subunit-related protein" evidence="8">
    <location>
        <begin position="103"/>
        <end position="227"/>
    </location>
</feature>
<organism evidence="10 11">
    <name type="scientific">Thermovirga lienii (strain ATCC BAA-1197 / DSM 17291 / Cas60314)</name>
    <dbReference type="NCBI Taxonomy" id="580340"/>
    <lineage>
        <taxon>Bacteria</taxon>
        <taxon>Thermotogati</taxon>
        <taxon>Synergistota</taxon>
        <taxon>Synergistia</taxon>
        <taxon>Synergistales</taxon>
        <taxon>Thermovirgaceae</taxon>
        <taxon>Thermovirga</taxon>
    </lineage>
</organism>
<name>G7V7X6_THELD</name>
<evidence type="ECO:0000256" key="1">
    <source>
        <dbReference type="ARBA" id="ARBA00004651"/>
    </source>
</evidence>
<dbReference type="OrthoDB" id="9798859at2"/>
<feature type="domain" description="MrpA C-terminal/MbhE" evidence="9">
    <location>
        <begin position="40"/>
        <end position="95"/>
    </location>
</feature>
<dbReference type="EMBL" id="CP003096">
    <property type="protein sequence ID" value="AER66212.1"/>
    <property type="molecule type" value="Genomic_DNA"/>
</dbReference>
<evidence type="ECO:0000256" key="5">
    <source>
        <dbReference type="ARBA" id="ARBA00022989"/>
    </source>
</evidence>
<keyword evidence="4 7" id="KW-0812">Transmembrane</keyword>
<gene>
    <name evidence="10" type="ordered locus">Tlie_0477</name>
</gene>
<dbReference type="NCBIfam" id="NF006248">
    <property type="entry name" value="PRK08386.1"/>
    <property type="match status" value="1"/>
</dbReference>
<feature type="transmembrane region" description="Helical" evidence="7">
    <location>
        <begin position="211"/>
        <end position="234"/>
    </location>
</feature>
<comment type="subcellular location">
    <subcellularLocation>
        <location evidence="1">Cell membrane</location>
        <topology evidence="1">Multi-pass membrane protein</topology>
    </subcellularLocation>
</comment>
<evidence type="ECO:0000259" key="9">
    <source>
        <dbReference type="Pfam" id="PF20501"/>
    </source>
</evidence>
<dbReference type="Pfam" id="PF04039">
    <property type="entry name" value="MnhB"/>
    <property type="match status" value="1"/>
</dbReference>
<evidence type="ECO:0000259" key="8">
    <source>
        <dbReference type="Pfam" id="PF04039"/>
    </source>
</evidence>
<dbReference type="InterPro" id="IPR007182">
    <property type="entry name" value="MnhB"/>
</dbReference>
<protein>
    <submittedName>
        <fullName evidence="10">Na+/H+ antiporter MnhB subunit-related protein</fullName>
    </submittedName>
</protein>
<dbReference type="GO" id="GO:0005886">
    <property type="term" value="C:plasma membrane"/>
    <property type="evidence" value="ECO:0007669"/>
    <property type="project" value="UniProtKB-SubCell"/>
</dbReference>
<dbReference type="PANTHER" id="PTHR33932">
    <property type="entry name" value="NA(+)/H(+) ANTIPORTER SUBUNIT B"/>
    <property type="match status" value="1"/>
</dbReference>
<evidence type="ECO:0000256" key="6">
    <source>
        <dbReference type="ARBA" id="ARBA00023136"/>
    </source>
</evidence>
<reference evidence="10 11" key="2">
    <citation type="journal article" date="2012" name="Stand. Genomic Sci.">
        <title>Genome sequence of the moderately thermophilic, amino-acid-degrading and sulfur-reducing bacterium Thermovirga lienii type strain (Cas60314(T)).</title>
        <authorList>
            <person name="Goker M."/>
            <person name="Saunders E."/>
            <person name="Lapidus A."/>
            <person name="Nolan M."/>
            <person name="Lucas S."/>
            <person name="Hammon N."/>
            <person name="Deshpande S."/>
            <person name="Cheng J.F."/>
            <person name="Han C."/>
            <person name="Tapia R."/>
            <person name="Goodwin L.A."/>
            <person name="Pitluck S."/>
            <person name="Liolios K."/>
            <person name="Mavromatis K."/>
            <person name="Pagani I."/>
            <person name="Ivanova N."/>
            <person name="Mikhailova N."/>
            <person name="Pati A."/>
            <person name="Chen A."/>
            <person name="Palaniappan K."/>
            <person name="Land M."/>
            <person name="Chang Y.J."/>
            <person name="Jeffries C.D."/>
            <person name="Brambilla E.M."/>
            <person name="Rohde M."/>
            <person name="Spring S."/>
            <person name="Detter J.C."/>
            <person name="Woyke T."/>
            <person name="Bristow J."/>
            <person name="Eisen J.A."/>
            <person name="Markowitz V."/>
            <person name="Hugenholtz P."/>
            <person name="Kyrpides N.C."/>
            <person name="Klenk H.P."/>
        </authorList>
    </citation>
    <scope>NUCLEOTIDE SEQUENCE [LARGE SCALE GENOMIC DNA]</scope>
    <source>
        <strain evidence="11">ATCC BAA-1197 / DSM 17291 / Cas60314</strain>
    </source>
</reference>
<evidence type="ECO:0000313" key="10">
    <source>
        <dbReference type="EMBL" id="AER66212.1"/>
    </source>
</evidence>
<dbReference type="Pfam" id="PF20501">
    <property type="entry name" value="MbhE"/>
    <property type="match status" value="1"/>
</dbReference>
<comment type="similarity">
    <text evidence="2">Belongs to the CPA3 antiporters (TC 2.A.63) subunit B family.</text>
</comment>
<accession>G7V7X6</accession>
<feature type="transmembrane region" description="Helical" evidence="7">
    <location>
        <begin position="107"/>
        <end position="127"/>
    </location>
</feature>
<dbReference type="KEGG" id="tli:Tlie_0477"/>
<dbReference type="AlphaFoldDB" id="G7V7X6"/>